<feature type="transmembrane region" description="Helical" evidence="1">
    <location>
        <begin position="12"/>
        <end position="35"/>
    </location>
</feature>
<name>A0A4S4G4F1_9ACTN</name>
<evidence type="ECO:0008006" key="4">
    <source>
        <dbReference type="Google" id="ProtNLM"/>
    </source>
</evidence>
<gene>
    <name evidence="2" type="ORF">E5986_07445</name>
</gene>
<feature type="transmembrane region" description="Helical" evidence="1">
    <location>
        <begin position="73"/>
        <end position="96"/>
    </location>
</feature>
<feature type="transmembrane region" description="Helical" evidence="1">
    <location>
        <begin position="159"/>
        <end position="182"/>
    </location>
</feature>
<accession>A0A4S4G4F1</accession>
<dbReference type="Proteomes" id="UP000308978">
    <property type="component" value="Unassembled WGS sequence"/>
</dbReference>
<keyword evidence="1" id="KW-1133">Transmembrane helix</keyword>
<proteinExistence type="predicted"/>
<feature type="transmembrane region" description="Helical" evidence="1">
    <location>
        <begin position="236"/>
        <end position="259"/>
    </location>
</feature>
<keyword evidence="1" id="KW-0472">Membrane</keyword>
<feature type="transmembrane region" description="Helical" evidence="1">
    <location>
        <begin position="117"/>
        <end position="139"/>
    </location>
</feature>
<reference evidence="2 3" key="1">
    <citation type="submission" date="2019-04" db="EMBL/GenBank/DDBJ databases">
        <title>Microbes associate with the intestines of laboratory mice.</title>
        <authorList>
            <person name="Navarre W."/>
            <person name="Wong E."/>
            <person name="Huang K.C."/>
            <person name="Tropini C."/>
            <person name="Ng K."/>
            <person name="Yu B."/>
        </authorList>
    </citation>
    <scope>NUCLEOTIDE SEQUENCE [LARGE SCALE GENOMIC DNA]</scope>
    <source>
        <strain evidence="2 3">NM80_B27</strain>
    </source>
</reference>
<sequence>MSATLFKRSLRSAAAVMAAIVVVLAFYIAMVAYLYDPEVSESIQLMQAAMPELFEAFGMANPSATLLDFLLNYLYGFLFTGTLVLMAAYLAQRLVVGPVRDGSLAWLLAAPRSRLSLALTFVAVEVAAVAIVVGLSWGAEVIACEALFPGELDGAALARANAGLVALGLFVAALCFASACCFQHTGLALWGGAGACAVFLLMGTAGAVGKGLAWVADLSPLALYDAYGLAAADGGAVAGAVVLGVVAAALFALGVARFCRRDFSL</sequence>
<dbReference type="RefSeq" id="WP_136434688.1">
    <property type="nucleotide sequence ID" value="NZ_CAQMYJ010000016.1"/>
</dbReference>
<protein>
    <recommendedName>
        <fullName evidence="4">ABC transporter permease</fullName>
    </recommendedName>
</protein>
<keyword evidence="1" id="KW-0812">Transmembrane</keyword>
<evidence type="ECO:0000313" key="3">
    <source>
        <dbReference type="Proteomes" id="UP000308978"/>
    </source>
</evidence>
<dbReference type="AlphaFoldDB" id="A0A4S4G4F1"/>
<evidence type="ECO:0000256" key="1">
    <source>
        <dbReference type="SAM" id="Phobius"/>
    </source>
</evidence>
<evidence type="ECO:0000313" key="2">
    <source>
        <dbReference type="EMBL" id="THG37066.1"/>
    </source>
</evidence>
<dbReference type="EMBL" id="SSTJ01000008">
    <property type="protein sequence ID" value="THG37066.1"/>
    <property type="molecule type" value="Genomic_DNA"/>
</dbReference>
<organism evidence="2 3">
    <name type="scientific">Adlercreutzia caecimuris</name>
    <dbReference type="NCBI Taxonomy" id="671266"/>
    <lineage>
        <taxon>Bacteria</taxon>
        <taxon>Bacillati</taxon>
        <taxon>Actinomycetota</taxon>
        <taxon>Coriobacteriia</taxon>
        <taxon>Eggerthellales</taxon>
        <taxon>Eggerthellaceae</taxon>
        <taxon>Adlercreutzia</taxon>
    </lineage>
</organism>
<comment type="caution">
    <text evidence="2">The sequence shown here is derived from an EMBL/GenBank/DDBJ whole genome shotgun (WGS) entry which is preliminary data.</text>
</comment>
<feature type="transmembrane region" description="Helical" evidence="1">
    <location>
        <begin position="189"/>
        <end position="216"/>
    </location>
</feature>